<dbReference type="EMBL" id="BKCJ010007414">
    <property type="protein sequence ID" value="GEU77143.1"/>
    <property type="molecule type" value="Genomic_DNA"/>
</dbReference>
<evidence type="ECO:0000313" key="1">
    <source>
        <dbReference type="EMBL" id="GEU77143.1"/>
    </source>
</evidence>
<sequence length="132" mass="14802">MVMEVVILDGPSVRLSGEFEHLFCNCLRPLSTLDEGLFTLACEKDVHFLATLVRSFKLVEPMGGRFELGKVGKVVESDWRGGGVMRSREEGLVRLAGKTGSAQCQFKSWEGRRWVLFCNFTQLVPGLVRTFC</sequence>
<gene>
    <name evidence="1" type="ORF">Tci_049121</name>
</gene>
<protein>
    <submittedName>
        <fullName evidence="1">Uncharacterized protein</fullName>
    </submittedName>
</protein>
<name>A0A6L2MT96_TANCI</name>
<reference evidence="1" key="1">
    <citation type="journal article" date="2019" name="Sci. Rep.">
        <title>Draft genome of Tanacetum cinerariifolium, the natural source of mosquito coil.</title>
        <authorList>
            <person name="Yamashiro T."/>
            <person name="Shiraishi A."/>
            <person name="Satake H."/>
            <person name="Nakayama K."/>
        </authorList>
    </citation>
    <scope>NUCLEOTIDE SEQUENCE</scope>
</reference>
<organism evidence="1">
    <name type="scientific">Tanacetum cinerariifolium</name>
    <name type="common">Dalmatian daisy</name>
    <name type="synonym">Chrysanthemum cinerariifolium</name>
    <dbReference type="NCBI Taxonomy" id="118510"/>
    <lineage>
        <taxon>Eukaryota</taxon>
        <taxon>Viridiplantae</taxon>
        <taxon>Streptophyta</taxon>
        <taxon>Embryophyta</taxon>
        <taxon>Tracheophyta</taxon>
        <taxon>Spermatophyta</taxon>
        <taxon>Magnoliopsida</taxon>
        <taxon>eudicotyledons</taxon>
        <taxon>Gunneridae</taxon>
        <taxon>Pentapetalae</taxon>
        <taxon>asterids</taxon>
        <taxon>campanulids</taxon>
        <taxon>Asterales</taxon>
        <taxon>Asteraceae</taxon>
        <taxon>Asteroideae</taxon>
        <taxon>Anthemideae</taxon>
        <taxon>Anthemidinae</taxon>
        <taxon>Tanacetum</taxon>
    </lineage>
</organism>
<dbReference type="AlphaFoldDB" id="A0A6L2MT96"/>
<accession>A0A6L2MT96</accession>
<proteinExistence type="predicted"/>
<feature type="non-terminal residue" evidence="1">
    <location>
        <position position="132"/>
    </location>
</feature>
<comment type="caution">
    <text evidence="1">The sequence shown here is derived from an EMBL/GenBank/DDBJ whole genome shotgun (WGS) entry which is preliminary data.</text>
</comment>